<evidence type="ECO:0000259" key="2">
    <source>
        <dbReference type="Pfam" id="PF13309"/>
    </source>
</evidence>
<comment type="caution">
    <text evidence="3">The sequence shown here is derived from an EMBL/GenBank/DDBJ whole genome shotgun (WGS) entry which is preliminary data.</text>
</comment>
<evidence type="ECO:0000313" key="3">
    <source>
        <dbReference type="EMBL" id="EEG75342.1"/>
    </source>
</evidence>
<dbReference type="Proteomes" id="UP000004893">
    <property type="component" value="Unassembled WGS sequence"/>
</dbReference>
<proteinExistence type="predicted"/>
<feature type="domain" description="Transcriptional regulator DauR-like HTH" evidence="2">
    <location>
        <begin position="184"/>
        <end position="245"/>
    </location>
</feature>
<protein>
    <submittedName>
        <fullName evidence="3">YheO-like protein</fullName>
    </submittedName>
</protein>
<reference evidence="3" key="2">
    <citation type="submission" date="2013-06" db="EMBL/GenBank/DDBJ databases">
        <title>Draft genome sequence of Clostridium hylemonae (DSM 15053).</title>
        <authorList>
            <person name="Sudarsanam P."/>
            <person name="Ley R."/>
            <person name="Guruge J."/>
            <person name="Turnbaugh P.J."/>
            <person name="Mahowald M."/>
            <person name="Liep D."/>
            <person name="Gordon J."/>
        </authorList>
    </citation>
    <scope>NUCLEOTIDE SEQUENCE</scope>
    <source>
        <strain evidence="3">DSM 15053</strain>
    </source>
</reference>
<organism evidence="3 4">
    <name type="scientific">[Clostridium] hylemonae DSM 15053</name>
    <dbReference type="NCBI Taxonomy" id="553973"/>
    <lineage>
        <taxon>Bacteria</taxon>
        <taxon>Bacillati</taxon>
        <taxon>Bacillota</taxon>
        <taxon>Clostridia</taxon>
        <taxon>Lachnospirales</taxon>
        <taxon>Lachnospiraceae</taxon>
    </lineage>
</organism>
<dbReference type="AlphaFoldDB" id="C0BXN5"/>
<name>C0BXN5_9FIRM</name>
<dbReference type="InterPro" id="IPR039445">
    <property type="entry name" value="DauR-like_HTH"/>
</dbReference>
<evidence type="ECO:0000259" key="1">
    <source>
        <dbReference type="Pfam" id="PF08348"/>
    </source>
</evidence>
<dbReference type="Pfam" id="PF08348">
    <property type="entry name" value="PAS_6"/>
    <property type="match status" value="1"/>
</dbReference>
<feature type="domain" description="YheO-like" evidence="1">
    <location>
        <begin position="39"/>
        <end position="152"/>
    </location>
</feature>
<dbReference type="Pfam" id="PF13309">
    <property type="entry name" value="HTH_22"/>
    <property type="match status" value="1"/>
</dbReference>
<dbReference type="PANTHER" id="PTHR35568:SF1">
    <property type="entry name" value="TRANSCRIPTIONAL REGULATOR DAUR"/>
    <property type="match status" value="1"/>
</dbReference>
<dbReference type="InterPro" id="IPR039446">
    <property type="entry name" value="DauR-like"/>
</dbReference>
<sequence>MLNIFLFLYCFFFFLCYDEFRETVEVYEEAQKKMADSRLEMLKQIAAGMAAQFGENCEVVVHDLTKSSIDSSIVHIENGHITGRRLGDGPSAAVLNAVKHQNGPLEDHLAYLIKTDNGRILKCSTIYINDDKGRPRYILSINYDITNLMALEGSIHALTSCPPEEEDSKAGNPPKKITHDVSELLDELIEESVELVGVPAALMTKDEKIKAIRFLNDAGAFLITKSGDKVAKYFGISKYTLYSYVEINK</sequence>
<keyword evidence="4" id="KW-1185">Reference proteome</keyword>
<dbReference type="HOGENOM" id="CLU_080179_0_1_9"/>
<dbReference type="eggNOG" id="COG2964">
    <property type="taxonomic scope" value="Bacteria"/>
</dbReference>
<evidence type="ECO:0000313" key="4">
    <source>
        <dbReference type="Proteomes" id="UP000004893"/>
    </source>
</evidence>
<dbReference type="InterPro" id="IPR013559">
    <property type="entry name" value="YheO"/>
</dbReference>
<dbReference type="STRING" id="553973.CLOHYLEM_04572"/>
<dbReference type="EMBL" id="ABYI02000012">
    <property type="protein sequence ID" value="EEG75342.1"/>
    <property type="molecule type" value="Genomic_DNA"/>
</dbReference>
<reference evidence="3" key="1">
    <citation type="submission" date="2009-02" db="EMBL/GenBank/DDBJ databases">
        <authorList>
            <person name="Fulton L."/>
            <person name="Clifton S."/>
            <person name="Fulton B."/>
            <person name="Xu J."/>
            <person name="Minx P."/>
            <person name="Pepin K.H."/>
            <person name="Johnson M."/>
            <person name="Bhonagiri V."/>
            <person name="Nash W.E."/>
            <person name="Mardis E.R."/>
            <person name="Wilson R.K."/>
        </authorList>
    </citation>
    <scope>NUCLEOTIDE SEQUENCE [LARGE SCALE GENOMIC DNA]</scope>
    <source>
        <strain evidence="3">DSM 15053</strain>
    </source>
</reference>
<accession>C0BXN5</accession>
<gene>
    <name evidence="3" type="ORF">CLOHYLEM_04572</name>
</gene>
<dbReference type="PANTHER" id="PTHR35568">
    <property type="entry name" value="TRANSCRIPTIONAL REGULATOR DAUR"/>
    <property type="match status" value="1"/>
</dbReference>